<dbReference type="Proteomes" id="UP000605970">
    <property type="component" value="Unassembled WGS sequence"/>
</dbReference>
<gene>
    <name evidence="1" type="ORF">Mgra_00005487</name>
</gene>
<name>A0A8S9ZPP2_9BILA</name>
<organism evidence="1 2">
    <name type="scientific">Meloidogyne graminicola</name>
    <dbReference type="NCBI Taxonomy" id="189291"/>
    <lineage>
        <taxon>Eukaryota</taxon>
        <taxon>Metazoa</taxon>
        <taxon>Ecdysozoa</taxon>
        <taxon>Nematoda</taxon>
        <taxon>Chromadorea</taxon>
        <taxon>Rhabditida</taxon>
        <taxon>Tylenchina</taxon>
        <taxon>Tylenchomorpha</taxon>
        <taxon>Tylenchoidea</taxon>
        <taxon>Meloidogynidae</taxon>
        <taxon>Meloidogyninae</taxon>
        <taxon>Meloidogyne</taxon>
    </lineage>
</organism>
<dbReference type="AlphaFoldDB" id="A0A8S9ZPP2"/>
<sequence>MFLNVLHYTVFCHVDKKHFQQNENVQNVKLMKKIFLELILPINIQEKIHNKQKIEHVPIKTPPAKQDNNEKLKRLRNPHSKAFYLVIKSGFLFNKNKNKSKNLTKNERSYYEIYKAVTGNFPNYNRSFYYTITATIFIDLFNSVTNKTIYIFISHLLNNYNF</sequence>
<comment type="caution">
    <text evidence="1">The sequence shown here is derived from an EMBL/GenBank/DDBJ whole genome shotgun (WGS) entry which is preliminary data.</text>
</comment>
<evidence type="ECO:0000313" key="2">
    <source>
        <dbReference type="Proteomes" id="UP000605970"/>
    </source>
</evidence>
<keyword evidence="2" id="KW-1185">Reference proteome</keyword>
<dbReference type="EMBL" id="JABEBT010000047">
    <property type="protein sequence ID" value="KAF7635046.1"/>
    <property type="molecule type" value="Genomic_DNA"/>
</dbReference>
<proteinExistence type="predicted"/>
<reference evidence="1" key="1">
    <citation type="journal article" date="2020" name="Ecol. Evol.">
        <title>Genome structure and content of the rice root-knot nematode (Meloidogyne graminicola).</title>
        <authorList>
            <person name="Phan N.T."/>
            <person name="Danchin E.G.J."/>
            <person name="Klopp C."/>
            <person name="Perfus-Barbeoch L."/>
            <person name="Kozlowski D.K."/>
            <person name="Koutsovoulos G.D."/>
            <person name="Lopez-Roques C."/>
            <person name="Bouchez O."/>
            <person name="Zahm M."/>
            <person name="Besnard G."/>
            <person name="Bellafiore S."/>
        </authorList>
    </citation>
    <scope>NUCLEOTIDE SEQUENCE</scope>
    <source>
        <strain evidence="1">VN-18</strain>
    </source>
</reference>
<evidence type="ECO:0000313" key="1">
    <source>
        <dbReference type="EMBL" id="KAF7635046.1"/>
    </source>
</evidence>
<protein>
    <submittedName>
        <fullName evidence="1">Uncharacterized protein</fullName>
    </submittedName>
</protein>
<accession>A0A8S9ZPP2</accession>